<keyword evidence="2" id="KW-1185">Reference proteome</keyword>
<gene>
    <name evidence="1" type="ORF">Dsin_028272</name>
</gene>
<evidence type="ECO:0000313" key="2">
    <source>
        <dbReference type="Proteomes" id="UP001281410"/>
    </source>
</evidence>
<protein>
    <submittedName>
        <fullName evidence="1">Uncharacterized protein</fullName>
    </submittedName>
</protein>
<reference evidence="1" key="1">
    <citation type="journal article" date="2023" name="Plant J.">
        <title>Genome sequences and population genomics provide insights into the demographic history, inbreeding, and mutation load of two 'living fossil' tree species of Dipteronia.</title>
        <authorList>
            <person name="Feng Y."/>
            <person name="Comes H.P."/>
            <person name="Chen J."/>
            <person name="Zhu S."/>
            <person name="Lu R."/>
            <person name="Zhang X."/>
            <person name="Li P."/>
            <person name="Qiu J."/>
            <person name="Olsen K.M."/>
            <person name="Qiu Y."/>
        </authorList>
    </citation>
    <scope>NUCLEOTIDE SEQUENCE</scope>
    <source>
        <strain evidence="1">NBL</strain>
    </source>
</reference>
<dbReference type="EMBL" id="JANJYJ010000009">
    <property type="protein sequence ID" value="KAK3188711.1"/>
    <property type="molecule type" value="Genomic_DNA"/>
</dbReference>
<dbReference type="AlphaFoldDB" id="A0AAE0DUD2"/>
<sequence>MRTVSEFALKVKTIGDALKSTGEMIRDHDLLLNMLNGLGHEYDPIVVLISS</sequence>
<proteinExistence type="predicted"/>
<organism evidence="1 2">
    <name type="scientific">Dipteronia sinensis</name>
    <dbReference type="NCBI Taxonomy" id="43782"/>
    <lineage>
        <taxon>Eukaryota</taxon>
        <taxon>Viridiplantae</taxon>
        <taxon>Streptophyta</taxon>
        <taxon>Embryophyta</taxon>
        <taxon>Tracheophyta</taxon>
        <taxon>Spermatophyta</taxon>
        <taxon>Magnoliopsida</taxon>
        <taxon>eudicotyledons</taxon>
        <taxon>Gunneridae</taxon>
        <taxon>Pentapetalae</taxon>
        <taxon>rosids</taxon>
        <taxon>malvids</taxon>
        <taxon>Sapindales</taxon>
        <taxon>Sapindaceae</taxon>
        <taxon>Hippocastanoideae</taxon>
        <taxon>Acereae</taxon>
        <taxon>Dipteronia</taxon>
    </lineage>
</organism>
<accession>A0AAE0DUD2</accession>
<name>A0AAE0DUD2_9ROSI</name>
<comment type="caution">
    <text evidence="1">The sequence shown here is derived from an EMBL/GenBank/DDBJ whole genome shotgun (WGS) entry which is preliminary data.</text>
</comment>
<dbReference type="Proteomes" id="UP001281410">
    <property type="component" value="Unassembled WGS sequence"/>
</dbReference>
<evidence type="ECO:0000313" key="1">
    <source>
        <dbReference type="EMBL" id="KAK3188711.1"/>
    </source>
</evidence>